<gene>
    <name evidence="1" type="ORF">AVEN_171973_1</name>
</gene>
<evidence type="ECO:0000313" key="2">
    <source>
        <dbReference type="Proteomes" id="UP000499080"/>
    </source>
</evidence>
<sequence>MQVLRVLALATWRHFKNVYQLLDFNPVVNDSATYEDCQVSNTLSKMAANLMSWLAVLVLNSTVPPLAMRPYWEVDFKPDFFQKFSKHKLKSRSWYTLLKRCQIAKARR</sequence>
<keyword evidence="2" id="KW-1185">Reference proteome</keyword>
<name>A0A4Y2W0R7_ARAVE</name>
<dbReference type="AlphaFoldDB" id="A0A4Y2W0R7"/>
<evidence type="ECO:0000313" key="1">
    <source>
        <dbReference type="EMBL" id="GBO30989.1"/>
    </source>
</evidence>
<protein>
    <submittedName>
        <fullName evidence="1">Uncharacterized protein</fullName>
    </submittedName>
</protein>
<accession>A0A4Y2W0R7</accession>
<proteinExistence type="predicted"/>
<organism evidence="1 2">
    <name type="scientific">Araneus ventricosus</name>
    <name type="common">Orbweaver spider</name>
    <name type="synonym">Epeira ventricosa</name>
    <dbReference type="NCBI Taxonomy" id="182803"/>
    <lineage>
        <taxon>Eukaryota</taxon>
        <taxon>Metazoa</taxon>
        <taxon>Ecdysozoa</taxon>
        <taxon>Arthropoda</taxon>
        <taxon>Chelicerata</taxon>
        <taxon>Arachnida</taxon>
        <taxon>Araneae</taxon>
        <taxon>Araneomorphae</taxon>
        <taxon>Entelegynae</taxon>
        <taxon>Araneoidea</taxon>
        <taxon>Araneidae</taxon>
        <taxon>Araneus</taxon>
    </lineage>
</organism>
<comment type="caution">
    <text evidence="1">The sequence shown here is derived from an EMBL/GenBank/DDBJ whole genome shotgun (WGS) entry which is preliminary data.</text>
</comment>
<reference evidence="1 2" key="1">
    <citation type="journal article" date="2019" name="Sci. Rep.">
        <title>Orb-weaving spider Araneus ventricosus genome elucidates the spidroin gene catalogue.</title>
        <authorList>
            <person name="Kono N."/>
            <person name="Nakamura H."/>
            <person name="Ohtoshi R."/>
            <person name="Moran D.A.P."/>
            <person name="Shinohara A."/>
            <person name="Yoshida Y."/>
            <person name="Fujiwara M."/>
            <person name="Mori M."/>
            <person name="Tomita M."/>
            <person name="Arakawa K."/>
        </authorList>
    </citation>
    <scope>NUCLEOTIDE SEQUENCE [LARGE SCALE GENOMIC DNA]</scope>
</reference>
<dbReference type="Proteomes" id="UP000499080">
    <property type="component" value="Unassembled WGS sequence"/>
</dbReference>
<dbReference type="EMBL" id="BGPR01054208">
    <property type="protein sequence ID" value="GBO30989.1"/>
    <property type="molecule type" value="Genomic_DNA"/>
</dbReference>